<evidence type="ECO:0000313" key="2">
    <source>
        <dbReference type="Proteomes" id="UP000551878"/>
    </source>
</evidence>
<accession>A0A840QNP4</accession>
<dbReference type="Pfam" id="PF12982">
    <property type="entry name" value="DUF3866"/>
    <property type="match status" value="1"/>
</dbReference>
<evidence type="ECO:0008006" key="3">
    <source>
        <dbReference type="Google" id="ProtNLM"/>
    </source>
</evidence>
<comment type="caution">
    <text evidence="1">The sequence shown here is derived from an EMBL/GenBank/DDBJ whole genome shotgun (WGS) entry which is preliminary data.</text>
</comment>
<dbReference type="RefSeq" id="WP_184663446.1">
    <property type="nucleotide sequence ID" value="NZ_JACHHB010000004.1"/>
</dbReference>
<dbReference type="EMBL" id="JACHHB010000004">
    <property type="protein sequence ID" value="MBB5172994.1"/>
    <property type="molecule type" value="Genomic_DNA"/>
</dbReference>
<gene>
    <name evidence="1" type="ORF">HNQ41_001157</name>
</gene>
<keyword evidence="2" id="KW-1185">Reference proteome</keyword>
<reference evidence="1 2" key="1">
    <citation type="submission" date="2020-08" db="EMBL/GenBank/DDBJ databases">
        <title>Genomic Encyclopedia of Type Strains, Phase IV (KMG-IV): sequencing the most valuable type-strain genomes for metagenomic binning, comparative biology and taxonomic classification.</title>
        <authorList>
            <person name="Goeker M."/>
        </authorList>
    </citation>
    <scope>NUCLEOTIDE SEQUENCE [LARGE SCALE GENOMIC DNA]</scope>
    <source>
        <strain evidence="1 2">DSM 24696</strain>
    </source>
</reference>
<organism evidence="1 2">
    <name type="scientific">Texcoconibacillus texcoconensis</name>
    <dbReference type="NCBI Taxonomy" id="1095777"/>
    <lineage>
        <taxon>Bacteria</taxon>
        <taxon>Bacillati</taxon>
        <taxon>Bacillota</taxon>
        <taxon>Bacilli</taxon>
        <taxon>Bacillales</taxon>
        <taxon>Bacillaceae</taxon>
        <taxon>Texcoconibacillus</taxon>
    </lineage>
</organism>
<protein>
    <recommendedName>
        <fullName evidence="3">DUF3866 family protein</fullName>
    </recommendedName>
</protein>
<name>A0A840QNP4_9BACI</name>
<dbReference type="AlphaFoldDB" id="A0A840QNP4"/>
<proteinExistence type="predicted"/>
<sequence length="362" mass="40638">MYQEQMTTVKDIESENEQVQWLVTTSGAKRAVLYKELLPRVEKGDRVLVNTTATKMRLGTGGFDIAIHVEGQQCKKRGDSTNEKGHIMKARYLPYQRTFSTIEEEGSLSHEQFQHTFTLNKKPVLIAELHSMVILLWALVQELDSQKPIVVIISDEASLPLAMSEHVQFLKRDPLVTTITTGQAFGGEYEAVNVVTALQFAHFHAEDALIVITQGPGVVGTGTKYGFSGLAQAEWANHVGALDGLPIWVPRLSQKDQRNRHRGLSHHTYTPLTKFTHVPTYLPLPIDFIETRVVEIDNIKKHAHIHLIPKSEYEQFEDLPGALRHVPYPVTTMGRNVREDVLFLSGIAVAISTYFDLDPNLG</sequence>
<evidence type="ECO:0000313" key="1">
    <source>
        <dbReference type="EMBL" id="MBB5172994.1"/>
    </source>
</evidence>
<dbReference type="Proteomes" id="UP000551878">
    <property type="component" value="Unassembled WGS sequence"/>
</dbReference>
<dbReference type="InterPro" id="IPR024479">
    <property type="entry name" value="DUF3866"/>
</dbReference>